<dbReference type="InterPro" id="IPR043502">
    <property type="entry name" value="DNA/RNA_pol_sf"/>
</dbReference>
<dbReference type="CDD" id="cd00085">
    <property type="entry name" value="HNHc"/>
    <property type="match status" value="1"/>
</dbReference>
<dbReference type="AlphaFoldDB" id="A0A2S5Z5N7"/>
<feature type="domain" description="Reverse transcriptase" evidence="1">
    <location>
        <begin position="71"/>
        <end position="366"/>
    </location>
</feature>
<dbReference type="OrthoDB" id="9793236at2"/>
<comment type="caution">
    <text evidence="2">The sequence shown here is derived from an EMBL/GenBank/DDBJ whole genome shotgun (WGS) entry which is preliminary data.</text>
</comment>
<accession>A0A2S5Z5N7</accession>
<dbReference type="Proteomes" id="UP000239917">
    <property type="component" value="Unassembled WGS sequence"/>
</dbReference>
<dbReference type="SUPFAM" id="SSF56672">
    <property type="entry name" value="DNA/RNA polymerases"/>
    <property type="match status" value="1"/>
</dbReference>
<evidence type="ECO:0000313" key="2">
    <source>
        <dbReference type="EMBL" id="PPI82562.1"/>
    </source>
</evidence>
<protein>
    <submittedName>
        <fullName evidence="2">Nicotine oxidoreductase</fullName>
    </submittedName>
</protein>
<dbReference type="GO" id="GO:0003964">
    <property type="term" value="F:RNA-directed DNA polymerase activity"/>
    <property type="evidence" value="ECO:0007669"/>
    <property type="project" value="TreeGrafter"/>
</dbReference>
<name>A0A2S5Z5N7_9GAMM</name>
<dbReference type="PANTHER" id="PTHR33642">
    <property type="entry name" value="COX1/OXI3 INTRON 1 PROTEIN-RELATED"/>
    <property type="match status" value="1"/>
</dbReference>
<organism evidence="2 3">
    <name type="scientific">Marinobacter maroccanus</name>
    <dbReference type="NCBI Taxonomy" id="2055143"/>
    <lineage>
        <taxon>Bacteria</taxon>
        <taxon>Pseudomonadati</taxon>
        <taxon>Pseudomonadota</taxon>
        <taxon>Gammaproteobacteria</taxon>
        <taxon>Pseudomonadales</taxon>
        <taxon>Marinobacteraceae</taxon>
        <taxon>Marinobacter</taxon>
    </lineage>
</organism>
<dbReference type="CDD" id="cd01651">
    <property type="entry name" value="RT_G2_intron"/>
    <property type="match status" value="1"/>
</dbReference>
<dbReference type="InterPro" id="IPR003615">
    <property type="entry name" value="HNH_nuc"/>
</dbReference>
<dbReference type="EMBL" id="PSSX01000026">
    <property type="protein sequence ID" value="PPI82562.1"/>
    <property type="molecule type" value="Genomic_DNA"/>
</dbReference>
<gene>
    <name evidence="2" type="ORF">KEHDKFFH_18895</name>
</gene>
<dbReference type="SMART" id="SM00507">
    <property type="entry name" value="HNHc"/>
    <property type="match status" value="1"/>
</dbReference>
<dbReference type="Pfam" id="PF01348">
    <property type="entry name" value="Intron_maturas2"/>
    <property type="match status" value="1"/>
</dbReference>
<keyword evidence="3" id="KW-1185">Reference proteome</keyword>
<dbReference type="InterPro" id="IPR024937">
    <property type="entry name" value="Domain_X"/>
</dbReference>
<dbReference type="Pfam" id="PF00078">
    <property type="entry name" value="RVT_1"/>
    <property type="match status" value="1"/>
</dbReference>
<sequence length="620" mass="70732">MSYKDLTRIEEIRKLNASRSNWVNKDLYRLMYKRDLYIVAYERIKSNAGNMTKGSDGTTIDGFSLDAIDKLIKSMRDETFKFKGARRVEIPKANGKTRPLGIAPPRDKVVQEVMRMILEAIYEPTFHDLSHGFRPDRGCHTALKEVRNGWSGVNWIIEGDIKGFFDDIDHSILIKLLRKRIEDERFLNLIQKALKAGYFEFGTFKDTLAGTPQGSIVSPILANICLHEFDEFVESQVIEAYQKGKSKKRNPESRRQSAKLERLRKGLDNLEGEERARRIKDIRLTKKRLLDIPSSHPSDDSFVRIKYIRYADDWMIGVNGSHELAHTIREKAKEFLRDRLNLTLSMEKTHIRHAKTEAAFFLGTLIKIGRSGNQKVMKVKRGGQTFTKRVAGWTPSMFVPTGKLVKDLHAKGLCDPAGNPKSKGAWTALDDTQIVEMYNGILRGLLNYYSFVDNFSDLTRVQYIVKFSAAKTLAGKHRTSVRKTFKKFGDRLTVKVYDDQGKVVRAVALSLCKNWRASPMRFMVSDQNAMAGRLVSFSRLRTRSKLFSPCVICGEPNGVAMHHVKHIRRMGSKVKGFTKLMAMMNRKQIPVCKDCHHSIHNGSYDGLALKDFKLPHIAAA</sequence>
<dbReference type="GO" id="GO:0006397">
    <property type="term" value="P:mRNA processing"/>
    <property type="evidence" value="ECO:0007669"/>
    <property type="project" value="InterPro"/>
</dbReference>
<dbReference type="InterPro" id="IPR000477">
    <property type="entry name" value="RT_dom"/>
</dbReference>
<evidence type="ECO:0000259" key="1">
    <source>
        <dbReference type="PROSITE" id="PS50878"/>
    </source>
</evidence>
<dbReference type="RefSeq" id="WP_104323339.1">
    <property type="nucleotide sequence ID" value="NZ_PSSX01000026.1"/>
</dbReference>
<dbReference type="GO" id="GO:0006315">
    <property type="term" value="P:homing of group II introns"/>
    <property type="evidence" value="ECO:0007669"/>
    <property type="project" value="TreeGrafter"/>
</dbReference>
<reference evidence="2 3" key="1">
    <citation type="submission" date="2018-01" db="EMBL/GenBank/DDBJ databases">
        <title>Complete genome sequences of the type strains of Marinobacter flavimaris and Marinobacter maroccanus.</title>
        <authorList>
            <person name="Palau M."/>
            <person name="Boujida N."/>
            <person name="Manresa A."/>
            <person name="Minana-Galbis D."/>
        </authorList>
    </citation>
    <scope>NUCLEOTIDE SEQUENCE [LARGE SCALE GENOMIC DNA]</scope>
    <source>
        <strain evidence="2 3">N4</strain>
    </source>
</reference>
<dbReference type="PANTHER" id="PTHR33642:SF4">
    <property type="entry name" value="COX1_OXI3 INTRON 1 PROTEIN-RELATED"/>
    <property type="match status" value="1"/>
</dbReference>
<dbReference type="PROSITE" id="PS50878">
    <property type="entry name" value="RT_POL"/>
    <property type="match status" value="1"/>
</dbReference>
<evidence type="ECO:0000313" key="3">
    <source>
        <dbReference type="Proteomes" id="UP000239917"/>
    </source>
</evidence>
<proteinExistence type="predicted"/>